<dbReference type="Proteomes" id="UP000523955">
    <property type="component" value="Unassembled WGS sequence"/>
</dbReference>
<keyword evidence="7" id="KW-1185">Reference proteome</keyword>
<dbReference type="InterPro" id="IPR001647">
    <property type="entry name" value="HTH_TetR"/>
</dbReference>
<accession>A0A7X0VCP7</accession>
<proteinExistence type="predicted"/>
<dbReference type="SUPFAM" id="SSF46689">
    <property type="entry name" value="Homeodomain-like"/>
    <property type="match status" value="1"/>
</dbReference>
<dbReference type="GO" id="GO:0003700">
    <property type="term" value="F:DNA-binding transcription factor activity"/>
    <property type="evidence" value="ECO:0007669"/>
    <property type="project" value="TreeGrafter"/>
</dbReference>
<dbReference type="InterPro" id="IPR009057">
    <property type="entry name" value="Homeodomain-like_sf"/>
</dbReference>
<evidence type="ECO:0000256" key="4">
    <source>
        <dbReference type="PROSITE-ProRule" id="PRU00335"/>
    </source>
</evidence>
<dbReference type="InterPro" id="IPR050109">
    <property type="entry name" value="HTH-type_TetR-like_transc_reg"/>
</dbReference>
<name>A0A7X0VCP7_9ACTN</name>
<evidence type="ECO:0000256" key="2">
    <source>
        <dbReference type="ARBA" id="ARBA00023125"/>
    </source>
</evidence>
<keyword evidence="3" id="KW-0804">Transcription</keyword>
<evidence type="ECO:0000259" key="5">
    <source>
        <dbReference type="PROSITE" id="PS50977"/>
    </source>
</evidence>
<dbReference type="Gene3D" id="1.10.357.10">
    <property type="entry name" value="Tetracycline Repressor, domain 2"/>
    <property type="match status" value="1"/>
</dbReference>
<dbReference type="GO" id="GO:0000976">
    <property type="term" value="F:transcription cis-regulatory region binding"/>
    <property type="evidence" value="ECO:0007669"/>
    <property type="project" value="TreeGrafter"/>
</dbReference>
<keyword evidence="1" id="KW-0805">Transcription regulation</keyword>
<evidence type="ECO:0000313" key="6">
    <source>
        <dbReference type="EMBL" id="MBB6629715.1"/>
    </source>
</evidence>
<dbReference type="Pfam" id="PF00440">
    <property type="entry name" value="TetR_N"/>
    <property type="match status" value="1"/>
</dbReference>
<dbReference type="PANTHER" id="PTHR30055">
    <property type="entry name" value="HTH-TYPE TRANSCRIPTIONAL REGULATOR RUTR"/>
    <property type="match status" value="1"/>
</dbReference>
<protein>
    <submittedName>
        <fullName evidence="6">TetR/AcrR family transcriptional regulator</fullName>
    </submittedName>
</protein>
<sequence>MRTRESLVSSTPHRLPLVVEVGRWVDSTVRRRSSRDDQVRARRRQQVASAALQVVDEAGVGAGTALIAERAGIPRPHVYRYFSSREDLDDDVVRLAAQDLIACVRPHLTRRGTPSQVVEGLVHACATWADVHPHLFRFLAARGQSRTLHRARMGRSRLLDEIAAAARGYTNSAEETFPEGILVGVMGMVDATIIWWLDQRDETLEVMVGRLSRHVTLVLHDALAAHGIDLDPAVELEPFIGG</sequence>
<dbReference type="AlphaFoldDB" id="A0A7X0VCP7"/>
<feature type="domain" description="HTH tetR-type" evidence="5">
    <location>
        <begin position="41"/>
        <end position="100"/>
    </location>
</feature>
<gene>
    <name evidence="6" type="ORF">H5V45_20525</name>
</gene>
<dbReference type="EMBL" id="JACKXE010000002">
    <property type="protein sequence ID" value="MBB6629715.1"/>
    <property type="molecule type" value="Genomic_DNA"/>
</dbReference>
<reference evidence="6 7" key="1">
    <citation type="submission" date="2020-08" db="EMBL/GenBank/DDBJ databases">
        <authorList>
            <person name="Seo M.-J."/>
        </authorList>
    </citation>
    <scope>NUCLEOTIDE SEQUENCE [LARGE SCALE GENOMIC DNA]</scope>
    <source>
        <strain evidence="6 7">KIGAM211</strain>
    </source>
</reference>
<keyword evidence="2 4" id="KW-0238">DNA-binding</keyword>
<dbReference type="PROSITE" id="PS50977">
    <property type="entry name" value="HTH_TETR_2"/>
    <property type="match status" value="1"/>
</dbReference>
<dbReference type="PRINTS" id="PR00455">
    <property type="entry name" value="HTHTETR"/>
</dbReference>
<dbReference type="PANTHER" id="PTHR30055:SF234">
    <property type="entry name" value="HTH-TYPE TRANSCRIPTIONAL REGULATOR BETI"/>
    <property type="match status" value="1"/>
</dbReference>
<comment type="caution">
    <text evidence="6">The sequence shown here is derived from an EMBL/GenBank/DDBJ whole genome shotgun (WGS) entry which is preliminary data.</text>
</comment>
<evidence type="ECO:0000256" key="3">
    <source>
        <dbReference type="ARBA" id="ARBA00023163"/>
    </source>
</evidence>
<evidence type="ECO:0000256" key="1">
    <source>
        <dbReference type="ARBA" id="ARBA00023015"/>
    </source>
</evidence>
<feature type="DNA-binding region" description="H-T-H motif" evidence="4">
    <location>
        <begin position="63"/>
        <end position="82"/>
    </location>
</feature>
<evidence type="ECO:0000313" key="7">
    <source>
        <dbReference type="Proteomes" id="UP000523955"/>
    </source>
</evidence>
<organism evidence="6 7">
    <name type="scientific">Nocardioides luti</name>
    <dbReference type="NCBI Taxonomy" id="2761101"/>
    <lineage>
        <taxon>Bacteria</taxon>
        <taxon>Bacillati</taxon>
        <taxon>Actinomycetota</taxon>
        <taxon>Actinomycetes</taxon>
        <taxon>Propionibacteriales</taxon>
        <taxon>Nocardioidaceae</taxon>
        <taxon>Nocardioides</taxon>
    </lineage>
</organism>